<comment type="similarity">
    <text evidence="1">Belongs to the cutinase family.</text>
</comment>
<dbReference type="GO" id="GO:0052689">
    <property type="term" value="F:carboxylic ester hydrolase activity"/>
    <property type="evidence" value="ECO:0007669"/>
    <property type="project" value="UniProtKB-KW"/>
</dbReference>
<dbReference type="Pfam" id="PF01083">
    <property type="entry name" value="Cutinase"/>
    <property type="match status" value="1"/>
</dbReference>
<dbReference type="Proteomes" id="UP000655868">
    <property type="component" value="Unassembled WGS sequence"/>
</dbReference>
<keyword evidence="4" id="KW-1015">Disulfide bond</keyword>
<keyword evidence="5" id="KW-0812">Transmembrane</keyword>
<dbReference type="SMART" id="SM01110">
    <property type="entry name" value="Cutinase"/>
    <property type="match status" value="1"/>
</dbReference>
<dbReference type="Gene3D" id="3.40.50.1820">
    <property type="entry name" value="alpha/beta hydrolase"/>
    <property type="match status" value="1"/>
</dbReference>
<sequence length="324" mass="33774">MASRTTRKRSRGKLFGLIGVLAVGLLILLVILLVWYLLAGRLPSPTPGPTEPPRPDTQSADCPDVRVLVVPGTWESNAADDPFNPTANPISLMLNISRPLQQQFPVSRTDVFTVPYVAQFSNPIALPPDGQQSYNNSRTQGMQKATEALVDMHARCPLSSFVLAGFSQGAVIAGDLAAQIGAGNGPVPADLVLGVTLIADGRRDPAQSIPIGPNPAGVGAEVSLRGIEVPGISMTGARPGGFGQLSDRTFSICAPGDLICDAPRAALNPFNILPSLAALAGAAGNPVHTLYNGFVVDPAGTTATQWTTQWAIDLVNNAPKPAHS</sequence>
<dbReference type="PANTHER" id="PTHR33630:SF9">
    <property type="entry name" value="CUTINASE 4"/>
    <property type="match status" value="1"/>
</dbReference>
<reference evidence="6" key="1">
    <citation type="submission" date="2020-12" db="EMBL/GenBank/DDBJ databases">
        <title>Antrihabitans popcorni sp. nov. and Antrihabitans auranticaus sp. nov., isolated from a larva cave.</title>
        <authorList>
            <person name="Lee S.D."/>
            <person name="Kim I.S."/>
        </authorList>
    </citation>
    <scope>NUCLEOTIDE SEQUENCE</scope>
    <source>
        <strain evidence="6">YC3-6</strain>
    </source>
</reference>
<keyword evidence="3" id="KW-0378">Hydrolase</keyword>
<evidence type="ECO:0000256" key="2">
    <source>
        <dbReference type="ARBA" id="ARBA00022487"/>
    </source>
</evidence>
<gene>
    <name evidence="6" type="ORF">JGU71_13630</name>
</gene>
<comment type="caution">
    <text evidence="6">The sequence shown here is derived from an EMBL/GenBank/DDBJ whole genome shotgun (WGS) entry which is preliminary data.</text>
</comment>
<accession>A0A934U401</accession>
<evidence type="ECO:0000256" key="1">
    <source>
        <dbReference type="ARBA" id="ARBA00007534"/>
    </source>
</evidence>
<dbReference type="EMBL" id="JAEMNV010000004">
    <property type="protein sequence ID" value="MBJ8339932.1"/>
    <property type="molecule type" value="Genomic_DNA"/>
</dbReference>
<feature type="transmembrane region" description="Helical" evidence="5">
    <location>
        <begin position="14"/>
        <end position="38"/>
    </location>
</feature>
<dbReference type="RefSeq" id="WP_199704707.1">
    <property type="nucleotide sequence ID" value="NZ_JAEMNV010000004.1"/>
</dbReference>
<dbReference type="InterPro" id="IPR000675">
    <property type="entry name" value="Cutinase/axe"/>
</dbReference>
<name>A0A934U401_9NOCA</name>
<organism evidence="6 7">
    <name type="scientific">Antrihabitans stalagmiti</name>
    <dbReference type="NCBI Taxonomy" id="2799499"/>
    <lineage>
        <taxon>Bacteria</taxon>
        <taxon>Bacillati</taxon>
        <taxon>Actinomycetota</taxon>
        <taxon>Actinomycetes</taxon>
        <taxon>Mycobacteriales</taxon>
        <taxon>Nocardiaceae</taxon>
        <taxon>Antrihabitans</taxon>
    </lineage>
</organism>
<evidence type="ECO:0000256" key="5">
    <source>
        <dbReference type="SAM" id="Phobius"/>
    </source>
</evidence>
<dbReference type="AlphaFoldDB" id="A0A934U401"/>
<dbReference type="SUPFAM" id="SSF53474">
    <property type="entry name" value="alpha/beta-Hydrolases"/>
    <property type="match status" value="1"/>
</dbReference>
<proteinExistence type="inferred from homology"/>
<evidence type="ECO:0000313" key="7">
    <source>
        <dbReference type="Proteomes" id="UP000655868"/>
    </source>
</evidence>
<evidence type="ECO:0000256" key="3">
    <source>
        <dbReference type="ARBA" id="ARBA00022801"/>
    </source>
</evidence>
<keyword evidence="5" id="KW-0472">Membrane</keyword>
<evidence type="ECO:0000256" key="4">
    <source>
        <dbReference type="ARBA" id="ARBA00023157"/>
    </source>
</evidence>
<protein>
    <submittedName>
        <fullName evidence="6">Cutinase family protein</fullName>
    </submittedName>
</protein>
<keyword evidence="5" id="KW-1133">Transmembrane helix</keyword>
<keyword evidence="2" id="KW-0719">Serine esterase</keyword>
<evidence type="ECO:0000313" key="6">
    <source>
        <dbReference type="EMBL" id="MBJ8339932.1"/>
    </source>
</evidence>
<dbReference type="InterPro" id="IPR029058">
    <property type="entry name" value="AB_hydrolase_fold"/>
</dbReference>
<keyword evidence="7" id="KW-1185">Reference proteome</keyword>
<dbReference type="PANTHER" id="PTHR33630">
    <property type="entry name" value="CUTINASE RV1984C-RELATED-RELATED"/>
    <property type="match status" value="1"/>
</dbReference>